<dbReference type="GO" id="GO:0016746">
    <property type="term" value="F:acyltransferase activity"/>
    <property type="evidence" value="ECO:0007669"/>
    <property type="project" value="UniProtKB-KW"/>
</dbReference>
<dbReference type="AlphaFoldDB" id="A0A4R3JNW3"/>
<dbReference type="Pfam" id="PF07167">
    <property type="entry name" value="PhaC_N"/>
    <property type="match status" value="1"/>
</dbReference>
<organism evidence="6 7">
    <name type="scientific">Primorskyibacter sedentarius</name>
    <dbReference type="NCBI Taxonomy" id="745311"/>
    <lineage>
        <taxon>Bacteria</taxon>
        <taxon>Pseudomonadati</taxon>
        <taxon>Pseudomonadota</taxon>
        <taxon>Alphaproteobacteria</taxon>
        <taxon>Rhodobacterales</taxon>
        <taxon>Roseobacteraceae</taxon>
        <taxon>Primorskyibacter</taxon>
    </lineage>
</organism>
<feature type="domain" description="Poly-beta-hydroxybutyrate polymerase N-terminal" evidence="5">
    <location>
        <begin position="105"/>
        <end position="145"/>
    </location>
</feature>
<feature type="region of interest" description="Disordered" evidence="3">
    <location>
        <begin position="64"/>
        <end position="83"/>
    </location>
</feature>
<gene>
    <name evidence="6" type="ORF">EDD52_101104</name>
</gene>
<dbReference type="InterPro" id="IPR051321">
    <property type="entry name" value="PHA/PHB_synthase"/>
</dbReference>
<dbReference type="InterPro" id="IPR029058">
    <property type="entry name" value="AB_hydrolase_fold"/>
</dbReference>
<keyword evidence="1" id="KW-0808">Transferase</keyword>
<proteinExistence type="predicted"/>
<dbReference type="InterPro" id="IPR010941">
    <property type="entry name" value="PhaC_N"/>
</dbReference>
<dbReference type="PANTHER" id="PTHR36837:SF5">
    <property type="entry name" value="POLY-3-HYDROXYBUTYRATE SYNTHASE"/>
    <property type="match status" value="1"/>
</dbReference>
<evidence type="ECO:0000259" key="4">
    <source>
        <dbReference type="Pfam" id="PF07167"/>
    </source>
</evidence>
<keyword evidence="7" id="KW-1185">Reference proteome</keyword>
<dbReference type="Gene3D" id="3.40.50.1820">
    <property type="entry name" value="alpha/beta hydrolase"/>
    <property type="match status" value="1"/>
</dbReference>
<evidence type="ECO:0000256" key="1">
    <source>
        <dbReference type="ARBA" id="ARBA00022679"/>
    </source>
</evidence>
<keyword evidence="2" id="KW-0012">Acyltransferase</keyword>
<sequence>MAGLRHLSSAVPVTWALCTGLTPIEPSARPDIKPVTNELMRIKSLGLRCPYTCAKNVTFTKGPEMPNAPTLGNKQPKPKAVGKQPHLPTFAPQRSSSVPGHPGFEEALDKTLKAAQSRYTGGLSPIALGTAWSDWALHLSSAPGKQLQLARKAMDKSARLSRYAASCATHGVTERCITPLPQDRRFRDAAWQKWPFNLIHQAFLLNQQWWYNATTDVEGVTQQHENVVSFAARQILDVFSPTNFIATNPEVLAKTAATGGMNLVNGWMNFIEDASRQANGDKPVGAEAFEVGVNLAVSPGKVVFRNRLIELIQYAPTTNTVRPEPILIVPAWIMKYYILDLSAQNSLVKYLTSQGFTVFMISWKNPDADDRDLGMEEYRTLGVMEAVDATSTICGADQLHAIGYCLGGTLLSIAAAKMARDEDDRIKTLTLLATQTDFTEAGELTLFINDSQLTYLEDMMWDKGYLDAKQMAGAFQLLRSNDLIWSRMVHDYLIGERTPMIDLMAWNADATRMPYRMHSEYLRRLFLNNDLAEGRYFVDDRPIVISDIRSPVFLVGTVHDHVAPWKSVYKFNLLSDTEVTFVLTSGGHNAGIVSEPGHPHRHFRQDTAHLSATYTDPDTWYDQTPPQDGSWWPALAEWLSQKSAKPVAPPKMGAKSKGLAPLCDAPGTYVFQQ</sequence>
<feature type="domain" description="Poly-beta-hydroxybutyrate polymerase N-terminal" evidence="4">
    <location>
        <begin position="182"/>
        <end position="351"/>
    </location>
</feature>
<evidence type="ECO:0000256" key="3">
    <source>
        <dbReference type="SAM" id="MobiDB-lite"/>
    </source>
</evidence>
<dbReference type="Proteomes" id="UP000295696">
    <property type="component" value="Unassembled WGS sequence"/>
</dbReference>
<comment type="caution">
    <text evidence="6">The sequence shown here is derived from an EMBL/GenBank/DDBJ whole genome shotgun (WGS) entry which is preliminary data.</text>
</comment>
<reference evidence="6 7" key="1">
    <citation type="submission" date="2019-03" db="EMBL/GenBank/DDBJ databases">
        <title>Genomic Encyclopedia of Type Strains, Phase IV (KMG-IV): sequencing the most valuable type-strain genomes for metagenomic binning, comparative biology and taxonomic classification.</title>
        <authorList>
            <person name="Goeker M."/>
        </authorList>
    </citation>
    <scope>NUCLEOTIDE SEQUENCE [LARGE SCALE GENOMIC DNA]</scope>
    <source>
        <strain evidence="6 7">DSM 104836</strain>
    </source>
</reference>
<protein>
    <submittedName>
        <fullName evidence="6">Polyhydroxyalkanoate synthase</fullName>
    </submittedName>
</protein>
<evidence type="ECO:0000256" key="2">
    <source>
        <dbReference type="ARBA" id="ARBA00023315"/>
    </source>
</evidence>
<dbReference type="Pfam" id="PF12551">
    <property type="entry name" value="PHBC_N"/>
    <property type="match status" value="1"/>
</dbReference>
<dbReference type="EMBL" id="SLZU01000001">
    <property type="protein sequence ID" value="TCS67015.1"/>
    <property type="molecule type" value="Genomic_DNA"/>
</dbReference>
<dbReference type="SUPFAM" id="SSF53474">
    <property type="entry name" value="alpha/beta-Hydrolases"/>
    <property type="match status" value="1"/>
</dbReference>
<evidence type="ECO:0000313" key="6">
    <source>
        <dbReference type="EMBL" id="TCS67015.1"/>
    </source>
</evidence>
<dbReference type="GO" id="GO:0042619">
    <property type="term" value="P:poly-hydroxybutyrate biosynthetic process"/>
    <property type="evidence" value="ECO:0007669"/>
    <property type="project" value="InterPro"/>
</dbReference>
<name>A0A4R3JNW3_9RHOB</name>
<dbReference type="PANTHER" id="PTHR36837">
    <property type="entry name" value="POLY(3-HYDROXYALKANOATE) POLYMERASE SUBUNIT PHAC"/>
    <property type="match status" value="1"/>
</dbReference>
<evidence type="ECO:0000259" key="5">
    <source>
        <dbReference type="Pfam" id="PF12551"/>
    </source>
</evidence>
<evidence type="ECO:0000313" key="7">
    <source>
        <dbReference type="Proteomes" id="UP000295696"/>
    </source>
</evidence>
<accession>A0A4R3JNW3</accession>
<dbReference type="InterPro" id="IPR022211">
    <property type="entry name" value="PHBC_N"/>
</dbReference>